<organism evidence="6 7">
    <name type="scientific">Glossina brevipalpis</name>
    <dbReference type="NCBI Taxonomy" id="37001"/>
    <lineage>
        <taxon>Eukaryota</taxon>
        <taxon>Metazoa</taxon>
        <taxon>Ecdysozoa</taxon>
        <taxon>Arthropoda</taxon>
        <taxon>Hexapoda</taxon>
        <taxon>Insecta</taxon>
        <taxon>Pterygota</taxon>
        <taxon>Neoptera</taxon>
        <taxon>Endopterygota</taxon>
        <taxon>Diptera</taxon>
        <taxon>Brachycera</taxon>
        <taxon>Muscomorpha</taxon>
        <taxon>Hippoboscoidea</taxon>
        <taxon>Glossinidae</taxon>
        <taxon>Glossina</taxon>
    </lineage>
</organism>
<dbReference type="InterPro" id="IPR017096">
    <property type="entry name" value="BTB-kelch_protein"/>
</dbReference>
<dbReference type="SMART" id="SM00612">
    <property type="entry name" value="Kelch"/>
    <property type="match status" value="5"/>
</dbReference>
<dbReference type="SMART" id="SM00225">
    <property type="entry name" value="BTB"/>
    <property type="match status" value="1"/>
</dbReference>
<evidence type="ECO:0000256" key="2">
    <source>
        <dbReference type="ARBA" id="ARBA00022441"/>
    </source>
</evidence>
<dbReference type="Gene3D" id="3.30.710.10">
    <property type="entry name" value="Potassium Channel Kv1.1, Chain A"/>
    <property type="match status" value="1"/>
</dbReference>
<sequence length="576" mass="65738">MSNSVSDSDVSEVASEGEQFVAEECKNSDYGNAFLDTLNKMRIDQMNCDFSLEVEGETIYVHRLALAVASPYFAAMFKNNMKEKAVGSIKYEDNNLTAVKNIIEYIYSGQITLTEENVQAIYSTSDYFQIAWVKKKCLQFLVRNIRLDNCFQIRRFADKPPFKELYECCYNYILENFDKLINNEELLRLSFEEIQELIKDDRLSVKLEENAYKAVINWIKYDLEERKTYLAKLMSHVRLVFVKTEFLRDCVANESLLQNDLQCNKFLIQGLSYQLAPVSKQSSLLSQIKDIPRNRNAKVYVVLAGGRDLVTKEAHRTCKIYDVANSKISRTADMNNPRARNSVIALNNAVYAVGGHDDGRLRSAEHYDVDNQKWTHIAPMNNARDNFGICAYNDLIYVIGGRNVSSVENYRVATNKWYACPDVTIAECTRATVVENAIYSLCCGSDGIILCTRFDPREGQWSELNRVPGGPHGIFELCAYDRSLFFIAKDCARFDTRINKWESMPSMLSERYAYSAAIVADDIYVLGGRTISSDWAYVQSVESFNIHNNEWTAVDTIEIELWTAGASVISGDFYIN</sequence>
<dbReference type="Pfam" id="PF01344">
    <property type="entry name" value="Kelch_1"/>
    <property type="match status" value="3"/>
</dbReference>
<proteinExistence type="predicted"/>
<evidence type="ECO:0000313" key="6">
    <source>
        <dbReference type="EnsemblMetazoa" id="GBRI010928-PA"/>
    </source>
</evidence>
<dbReference type="SUPFAM" id="SSF50965">
    <property type="entry name" value="Galactose oxidase, central domain"/>
    <property type="match status" value="1"/>
</dbReference>
<feature type="domain" description="BTB" evidence="5">
    <location>
        <begin position="48"/>
        <end position="115"/>
    </location>
</feature>
<evidence type="ECO:0000256" key="1">
    <source>
        <dbReference type="ARBA" id="ARBA00013699"/>
    </source>
</evidence>
<dbReference type="PANTHER" id="PTHR45632">
    <property type="entry name" value="LD33804P"/>
    <property type="match status" value="1"/>
</dbReference>
<dbReference type="STRING" id="37001.A0A1A9W9A1"/>
<dbReference type="PIRSF" id="PIRSF037037">
    <property type="entry name" value="Kelch-like_protein_gigaxonin"/>
    <property type="match status" value="1"/>
</dbReference>
<dbReference type="VEuPathDB" id="VectorBase:GBRI010928"/>
<dbReference type="EnsemblMetazoa" id="GBRI010928-RA">
    <property type="protein sequence ID" value="GBRI010928-PA"/>
    <property type="gene ID" value="GBRI010928"/>
</dbReference>
<dbReference type="PANTHER" id="PTHR45632:SF30">
    <property type="entry name" value="BTB DOMAIN-CONTAINING PROTEIN"/>
    <property type="match status" value="1"/>
</dbReference>
<dbReference type="GO" id="GO:0003779">
    <property type="term" value="F:actin binding"/>
    <property type="evidence" value="ECO:0007669"/>
    <property type="project" value="UniProtKB-KW"/>
</dbReference>
<keyword evidence="7" id="KW-1185">Reference proteome</keyword>
<evidence type="ECO:0000259" key="5">
    <source>
        <dbReference type="PROSITE" id="PS50097"/>
    </source>
</evidence>
<dbReference type="GO" id="GO:0016567">
    <property type="term" value="P:protein ubiquitination"/>
    <property type="evidence" value="ECO:0007669"/>
    <property type="project" value="UniProtKB-UniPathway"/>
</dbReference>
<protein>
    <recommendedName>
        <fullName evidence="1">Kelch-like protein diablo</fullName>
    </recommendedName>
</protein>
<dbReference type="Pfam" id="PF00651">
    <property type="entry name" value="BTB"/>
    <property type="match status" value="1"/>
</dbReference>
<dbReference type="CDD" id="cd18186">
    <property type="entry name" value="BTB_POZ_ZBTB_KLHL-like"/>
    <property type="match status" value="1"/>
</dbReference>
<accession>A0A1A9W9A1</accession>
<dbReference type="InterPro" id="IPR011705">
    <property type="entry name" value="BACK"/>
</dbReference>
<reference evidence="6" key="2">
    <citation type="submission" date="2020-05" db="UniProtKB">
        <authorList>
            <consortium name="EnsemblMetazoa"/>
        </authorList>
    </citation>
    <scope>IDENTIFICATION</scope>
    <source>
        <strain evidence="6">IAEA</strain>
    </source>
</reference>
<dbReference type="Gene3D" id="2.120.10.80">
    <property type="entry name" value="Kelch-type beta propeller"/>
    <property type="match status" value="2"/>
</dbReference>
<keyword evidence="3" id="KW-0677">Repeat</keyword>
<dbReference type="PROSITE" id="PS50097">
    <property type="entry name" value="BTB"/>
    <property type="match status" value="1"/>
</dbReference>
<name>A0A1A9W9A1_9MUSC</name>
<dbReference type="FunFam" id="1.25.40.420:FF:000001">
    <property type="entry name" value="Kelch-like family member 12"/>
    <property type="match status" value="1"/>
</dbReference>
<dbReference type="UniPathway" id="UPA00143"/>
<dbReference type="SMART" id="SM00875">
    <property type="entry name" value="BACK"/>
    <property type="match status" value="1"/>
</dbReference>
<dbReference type="SUPFAM" id="SSF54695">
    <property type="entry name" value="POZ domain"/>
    <property type="match status" value="1"/>
</dbReference>
<dbReference type="AlphaFoldDB" id="A0A1A9W9A1"/>
<dbReference type="InterPro" id="IPR000210">
    <property type="entry name" value="BTB/POZ_dom"/>
</dbReference>
<evidence type="ECO:0000256" key="3">
    <source>
        <dbReference type="ARBA" id="ARBA00022737"/>
    </source>
</evidence>
<dbReference type="InterPro" id="IPR011333">
    <property type="entry name" value="SKP1/BTB/POZ_sf"/>
</dbReference>
<dbReference type="InterPro" id="IPR006652">
    <property type="entry name" value="Kelch_1"/>
</dbReference>
<dbReference type="Gene3D" id="1.25.40.420">
    <property type="match status" value="1"/>
</dbReference>
<dbReference type="InterPro" id="IPR015915">
    <property type="entry name" value="Kelch-typ_b-propeller"/>
</dbReference>
<evidence type="ECO:0000313" key="7">
    <source>
        <dbReference type="Proteomes" id="UP000091820"/>
    </source>
</evidence>
<dbReference type="InterPro" id="IPR011043">
    <property type="entry name" value="Gal_Oxase/kelch_b-propeller"/>
</dbReference>
<keyword evidence="2" id="KW-0880">Kelch repeat</keyword>
<dbReference type="Proteomes" id="UP000091820">
    <property type="component" value="Unassembled WGS sequence"/>
</dbReference>
<comment type="function">
    <text evidence="4">Probable substrate-specific adapter of an E3 ubiquitin-protein ligase complex which mediates the ubiquitination and subsequent proteasomal degradation of target proteins. May have a role in synapse differentiation and growth.</text>
</comment>
<dbReference type="Pfam" id="PF07707">
    <property type="entry name" value="BACK"/>
    <property type="match status" value="1"/>
</dbReference>
<reference evidence="7" key="1">
    <citation type="submission" date="2014-03" db="EMBL/GenBank/DDBJ databases">
        <authorList>
            <person name="Aksoy S."/>
            <person name="Warren W."/>
            <person name="Wilson R.K."/>
        </authorList>
    </citation>
    <scope>NUCLEOTIDE SEQUENCE [LARGE SCALE GENOMIC DNA]</scope>
    <source>
        <strain evidence="7">IAEA</strain>
    </source>
</reference>
<evidence type="ECO:0000256" key="4">
    <source>
        <dbReference type="ARBA" id="ARBA00043912"/>
    </source>
</evidence>